<evidence type="ECO:0000313" key="2">
    <source>
        <dbReference type="EMBL" id="HGQ65078.1"/>
    </source>
</evidence>
<gene>
    <name evidence="2" type="ORF">ENU08_07535</name>
    <name evidence="1" type="ORF">ENU41_08930</name>
</gene>
<name>A0A7C4JKC8_9CREN</name>
<sequence length="332" mass="36896">MTKVKIIFLIFVLPILLLTAFASSSWFDKLKIHVPINIAKDCVSFVEWSCSDIGSDPQIEGYSNIEGKNVGSCSLRVLKTDKYENNIVLSLVLNNVYPGYGIEVNTVVENTGTIPIQFLDYSIEPSNLPLDVELIPPQTTYINPGDRTIYTLSLAVKQNADENTSYIFNITLLFGPPFTPGYTSFTSYKAHAYLGIRGCNKEEGRVSVESNGRMAKIIFDKFSGGWGWIGLVISNVGDSSTTIYKNQITVTTNRVVNQIEIFLYGPFQNPGNSGVWRNVDICKMTQNLNSYGNPFPGIEHYNIINLEANQKAILWIYIEGSSGPLTINVELS</sequence>
<reference evidence="2" key="1">
    <citation type="journal article" date="2020" name="mSystems">
        <title>Genome- and Community-Level Interaction Insights into Carbon Utilization and Element Cycling Functions of Hydrothermarchaeota in Hydrothermal Sediment.</title>
        <authorList>
            <person name="Zhou Z."/>
            <person name="Liu Y."/>
            <person name="Xu W."/>
            <person name="Pan J."/>
            <person name="Luo Z.H."/>
            <person name="Li M."/>
        </authorList>
    </citation>
    <scope>NUCLEOTIDE SEQUENCE [LARGE SCALE GENOMIC DNA]</scope>
    <source>
        <strain evidence="2">SpSt-637</strain>
        <strain evidence="1">SpSt-667</strain>
    </source>
</reference>
<evidence type="ECO:0000313" key="1">
    <source>
        <dbReference type="EMBL" id="HGQ36778.1"/>
    </source>
</evidence>
<dbReference type="EMBL" id="DTBD01000069">
    <property type="protein sequence ID" value="HGQ65078.1"/>
    <property type="molecule type" value="Genomic_DNA"/>
</dbReference>
<accession>A0A7C4JKC8</accession>
<protein>
    <submittedName>
        <fullName evidence="2">Uncharacterized protein</fullName>
    </submittedName>
</protein>
<dbReference type="EMBL" id="DTCK01000048">
    <property type="protein sequence ID" value="HGQ36778.1"/>
    <property type="molecule type" value="Genomic_DNA"/>
</dbReference>
<organism evidence="2">
    <name type="scientific">Ignisphaera aggregans</name>
    <dbReference type="NCBI Taxonomy" id="334771"/>
    <lineage>
        <taxon>Archaea</taxon>
        <taxon>Thermoproteota</taxon>
        <taxon>Thermoprotei</taxon>
        <taxon>Desulfurococcales</taxon>
        <taxon>Desulfurococcaceae</taxon>
        <taxon>Ignisphaera</taxon>
    </lineage>
</organism>
<dbReference type="AlphaFoldDB" id="A0A7C4JKC8"/>
<proteinExistence type="predicted"/>
<comment type="caution">
    <text evidence="2">The sequence shown here is derived from an EMBL/GenBank/DDBJ whole genome shotgun (WGS) entry which is preliminary data.</text>
</comment>